<keyword evidence="3" id="KW-1185">Reference proteome</keyword>
<gene>
    <name evidence="2" type="ORF">BSAL_80865</name>
</gene>
<keyword evidence="1" id="KW-1133">Transmembrane helix</keyword>
<proteinExistence type="predicted"/>
<reference evidence="3" key="1">
    <citation type="submission" date="2015-09" db="EMBL/GenBank/DDBJ databases">
        <authorList>
            <consortium name="Pathogen Informatics"/>
        </authorList>
    </citation>
    <scope>NUCLEOTIDE SEQUENCE [LARGE SCALE GENOMIC DNA]</scope>
    <source>
        <strain evidence="3">Lake Konstanz</strain>
    </source>
</reference>
<accession>A0A0S4J137</accession>
<organism evidence="2 3">
    <name type="scientific">Bodo saltans</name>
    <name type="common">Flagellated protozoan</name>
    <dbReference type="NCBI Taxonomy" id="75058"/>
    <lineage>
        <taxon>Eukaryota</taxon>
        <taxon>Discoba</taxon>
        <taxon>Euglenozoa</taxon>
        <taxon>Kinetoplastea</taxon>
        <taxon>Metakinetoplastina</taxon>
        <taxon>Eubodonida</taxon>
        <taxon>Bodonidae</taxon>
        <taxon>Bodo</taxon>
    </lineage>
</organism>
<evidence type="ECO:0000313" key="3">
    <source>
        <dbReference type="Proteomes" id="UP000051952"/>
    </source>
</evidence>
<name>A0A0S4J137_BODSA</name>
<evidence type="ECO:0000256" key="1">
    <source>
        <dbReference type="SAM" id="Phobius"/>
    </source>
</evidence>
<sequence length="108" mass="12117">MRGRRTIFEYTVCVPLFVQIILMILHIRCEAVCVDRDFPFPEGSLLCGRGCGLMLFACFGKILGIGLTSSPPKDSTTDNIIETCNYKCDCSNWILTVLLFCVCNLLVR</sequence>
<dbReference type="AlphaFoldDB" id="A0A0S4J137"/>
<protein>
    <submittedName>
        <fullName evidence="2">Membrane-associated protein, putative</fullName>
    </submittedName>
</protein>
<evidence type="ECO:0000313" key="2">
    <source>
        <dbReference type="EMBL" id="CUG54055.1"/>
    </source>
</evidence>
<dbReference type="VEuPathDB" id="TriTrypDB:BSAL_80865"/>
<feature type="transmembrane region" description="Helical" evidence="1">
    <location>
        <begin position="7"/>
        <end position="27"/>
    </location>
</feature>
<keyword evidence="1" id="KW-0812">Transmembrane</keyword>
<keyword evidence="1" id="KW-0472">Membrane</keyword>
<dbReference type="Proteomes" id="UP000051952">
    <property type="component" value="Unassembled WGS sequence"/>
</dbReference>
<dbReference type="EMBL" id="CYKH01000865">
    <property type="protein sequence ID" value="CUG54055.1"/>
    <property type="molecule type" value="Genomic_DNA"/>
</dbReference>